<dbReference type="NCBIfam" id="NF004954">
    <property type="entry name" value="PRK06299.1-4"/>
    <property type="match status" value="1"/>
</dbReference>
<dbReference type="PRINTS" id="PR00681">
    <property type="entry name" value="RIBOSOMALS1"/>
</dbReference>
<keyword evidence="2" id="KW-0677">Repeat</keyword>
<dbReference type="FunFam" id="2.40.50.140:FF:000018">
    <property type="entry name" value="30S ribosomal protein S1"/>
    <property type="match status" value="1"/>
</dbReference>
<dbReference type="Proteomes" id="UP000198290">
    <property type="component" value="Chromosome"/>
</dbReference>
<keyword evidence="4 6" id="KW-0689">Ribosomal protein</keyword>
<dbReference type="GO" id="GO:0003729">
    <property type="term" value="F:mRNA binding"/>
    <property type="evidence" value="ECO:0007669"/>
    <property type="project" value="TreeGrafter"/>
</dbReference>
<dbReference type="SMART" id="SM00316">
    <property type="entry name" value="S1"/>
    <property type="match status" value="6"/>
</dbReference>
<dbReference type="PANTHER" id="PTHR10724">
    <property type="entry name" value="30S RIBOSOMAL PROTEIN S1"/>
    <property type="match status" value="1"/>
</dbReference>
<evidence type="ECO:0000313" key="9">
    <source>
        <dbReference type="Proteomes" id="UP000198290"/>
    </source>
</evidence>
<protein>
    <recommendedName>
        <fullName evidence="6">30S ribosomal protein S1</fullName>
    </recommendedName>
</protein>
<organism evidence="8 9">
    <name type="scientific">Aquitalea magnusonii</name>
    <dbReference type="NCBI Taxonomy" id="332411"/>
    <lineage>
        <taxon>Bacteria</taxon>
        <taxon>Pseudomonadati</taxon>
        <taxon>Pseudomonadota</taxon>
        <taxon>Betaproteobacteria</taxon>
        <taxon>Neisseriales</taxon>
        <taxon>Chromobacteriaceae</taxon>
        <taxon>Aquitalea</taxon>
    </lineage>
</organism>
<feature type="domain" description="S1 motif" evidence="7">
    <location>
        <begin position="276"/>
        <end position="346"/>
    </location>
</feature>
<feature type="domain" description="S1 motif" evidence="7">
    <location>
        <begin position="450"/>
        <end position="519"/>
    </location>
</feature>
<dbReference type="NCBIfam" id="TIGR00717">
    <property type="entry name" value="rpsA"/>
    <property type="match status" value="1"/>
</dbReference>
<dbReference type="KEGG" id="amah:DLM_2809"/>
<dbReference type="STRING" id="332411.VI06_07730"/>
<evidence type="ECO:0000259" key="7">
    <source>
        <dbReference type="PROSITE" id="PS50126"/>
    </source>
</evidence>
<feature type="domain" description="S1 motif" evidence="7">
    <location>
        <begin position="20"/>
        <end position="86"/>
    </location>
</feature>
<dbReference type="OrthoDB" id="9804077at2"/>
<dbReference type="GO" id="GO:0006412">
    <property type="term" value="P:translation"/>
    <property type="evidence" value="ECO:0007669"/>
    <property type="project" value="InterPro"/>
</dbReference>
<dbReference type="PANTHER" id="PTHR10724:SF7">
    <property type="entry name" value="SMALL RIBOSOMAL SUBUNIT PROTEIN BS1C"/>
    <property type="match status" value="1"/>
</dbReference>
<dbReference type="AlphaFoldDB" id="A0A3G9GEW4"/>
<dbReference type="FunFam" id="2.40.50.140:FF:000016">
    <property type="entry name" value="30S ribosomal protein S1"/>
    <property type="match status" value="1"/>
</dbReference>
<keyword evidence="9" id="KW-1185">Reference proteome</keyword>
<reference evidence="8 9" key="2">
    <citation type="journal article" date="2017" name="Genome Announc.">
        <title>Draft genome sequence of Aquitalea magnusonii strain H3, a plant growth-promoting bacterium of duckweed Lemna minor.</title>
        <authorList>
            <person name="Ishizawa H."/>
            <person name="Kuroda M."/>
            <person name="Ike M."/>
        </authorList>
    </citation>
    <scope>NUCLEOTIDE SEQUENCE [LARGE SCALE GENOMIC DNA]</scope>
    <source>
        <strain evidence="8 9">H3</strain>
    </source>
</reference>
<accession>A0A3G9GEW4</accession>
<dbReference type="InterPro" id="IPR035104">
    <property type="entry name" value="Ribosomal_protein_S1-like"/>
</dbReference>
<dbReference type="Pfam" id="PF00575">
    <property type="entry name" value="S1"/>
    <property type="match status" value="6"/>
</dbReference>
<gene>
    <name evidence="8" type="ORF">DLM_2809</name>
</gene>
<dbReference type="GO" id="GO:0003735">
    <property type="term" value="F:structural constituent of ribosome"/>
    <property type="evidence" value="ECO:0007669"/>
    <property type="project" value="InterPro"/>
</dbReference>
<dbReference type="InterPro" id="IPR003029">
    <property type="entry name" value="S1_domain"/>
</dbReference>
<dbReference type="Gene3D" id="2.40.50.140">
    <property type="entry name" value="Nucleic acid-binding proteins"/>
    <property type="match status" value="6"/>
</dbReference>
<proteinExistence type="inferred from homology"/>
<dbReference type="CDD" id="cd05688">
    <property type="entry name" value="S1_RPS1_repeat_ec3"/>
    <property type="match status" value="1"/>
</dbReference>
<evidence type="ECO:0000256" key="6">
    <source>
        <dbReference type="PIRNR" id="PIRNR002111"/>
    </source>
</evidence>
<keyword evidence="5 6" id="KW-0687">Ribonucleoprotein</keyword>
<name>A0A3G9GEW4_9NEIS</name>
<evidence type="ECO:0000256" key="3">
    <source>
        <dbReference type="ARBA" id="ARBA00022884"/>
    </source>
</evidence>
<keyword evidence="3 6" id="KW-0694">RNA-binding</keyword>
<reference evidence="9" key="3">
    <citation type="journal article" date="2017" name="Plant Physiol. Biochem.">
        <title>Differential oxidative and antioxidative response of duckweed Lemna minor toward plant growth promoting/inhibiting bacteria.</title>
        <authorList>
            <person name="Ishizawa H."/>
            <person name="Kuroda M."/>
            <person name="Morikawa M."/>
            <person name="Ike M."/>
        </authorList>
    </citation>
    <scope>NUCLEOTIDE SEQUENCE [LARGE SCALE GENOMIC DNA]</scope>
    <source>
        <strain evidence="9">H3</strain>
    </source>
</reference>
<dbReference type="InterPro" id="IPR050437">
    <property type="entry name" value="Ribos_protein_bS1-like"/>
</dbReference>
<dbReference type="InterPro" id="IPR012340">
    <property type="entry name" value="NA-bd_OB-fold"/>
</dbReference>
<feature type="domain" description="S1 motif" evidence="7">
    <location>
        <begin position="363"/>
        <end position="433"/>
    </location>
</feature>
<sequence>MENFAQLFEESLTLHDMRVGEVITAEVVAVDSNFVTVNAGLKSESLIPAEEFKNDEGVVEVAIGDFVTVAIDALENGFGETKLSREKAKRLAAWVELEEALETGKILSGLISGKVKGGLTVMVNGIRAFLPGSLVDVRPVKDTTPYENKNIEFKVIKLDRKRNNVVVSRRSVLEETLGEERKALLETLKEGAVIKGIVKNITDYGAFVDLGGIDGLLHITDLAWRRVKHPSEVLAVGDEVEAKVLKFDQEKNRVSLGLKQLGEDPWVGLSRRYPASTRLFGKVTNLTDYGAFVEIEQGIEGLVHVSEMDWTNKNVHPSKVVQVGDEVEVMILEIDEDRRRISLGMKQCLANPWNEFADNFHKGDKLKGAIKSITDFGVFVGLPGGIDGLVHLSDLSWNEAGEEAVRKFKKGDEVEAVVLSIDVEKERISLGIKQLEGDPFNNYVAMNDKGAIVKGTVKTVDAKGAVVALDMDVEGYLRASELSRDRVEDARTMLKDGDEVEAVIIAVDRKSRNISLSIKAKDAQEDSTAMKNLSVDSASAGTTNLGALLKAKLSGSNE</sequence>
<comment type="similarity">
    <text evidence="1 6">Belongs to the bacterial ribosomal protein bS1 family.</text>
</comment>
<dbReference type="RefSeq" id="WP_089084684.1">
    <property type="nucleotide sequence ID" value="NZ_AP018823.1"/>
</dbReference>
<dbReference type="CDD" id="cd04465">
    <property type="entry name" value="S1_RPS1_repeat_ec2_hs2"/>
    <property type="match status" value="1"/>
</dbReference>
<evidence type="ECO:0000256" key="1">
    <source>
        <dbReference type="ARBA" id="ARBA00006767"/>
    </source>
</evidence>
<dbReference type="NCBIfam" id="NF004952">
    <property type="entry name" value="PRK06299.1-2"/>
    <property type="match status" value="1"/>
</dbReference>
<feature type="domain" description="S1 motif" evidence="7">
    <location>
        <begin position="104"/>
        <end position="170"/>
    </location>
</feature>
<evidence type="ECO:0000256" key="4">
    <source>
        <dbReference type="ARBA" id="ARBA00022980"/>
    </source>
</evidence>
<evidence type="ECO:0000313" key="8">
    <source>
        <dbReference type="EMBL" id="BBF86410.1"/>
    </source>
</evidence>
<comment type="function">
    <text evidence="6">Binds mRNA; thus facilitating recognition of the initiation point. It is needed to translate mRNA with a short Shine-Dalgarno (SD) purine-rich sequence.</text>
</comment>
<dbReference type="PIRSF" id="PIRSF002111">
    <property type="entry name" value="RpsA"/>
    <property type="match status" value="1"/>
</dbReference>
<evidence type="ECO:0000256" key="5">
    <source>
        <dbReference type="ARBA" id="ARBA00023274"/>
    </source>
</evidence>
<dbReference type="InterPro" id="IPR000110">
    <property type="entry name" value="Ribosomal_bS1"/>
</dbReference>
<feature type="domain" description="S1 motif" evidence="7">
    <location>
        <begin position="191"/>
        <end position="259"/>
    </location>
</feature>
<dbReference type="SUPFAM" id="SSF50249">
    <property type="entry name" value="Nucleic acid-binding proteins"/>
    <property type="match status" value="6"/>
</dbReference>
<dbReference type="FunFam" id="2.40.50.140:FF:000021">
    <property type="entry name" value="30S ribosomal protein S1"/>
    <property type="match status" value="1"/>
</dbReference>
<dbReference type="EMBL" id="AP018823">
    <property type="protein sequence ID" value="BBF86410.1"/>
    <property type="molecule type" value="Genomic_DNA"/>
</dbReference>
<dbReference type="GO" id="GO:0022627">
    <property type="term" value="C:cytosolic small ribosomal subunit"/>
    <property type="evidence" value="ECO:0007669"/>
    <property type="project" value="TreeGrafter"/>
</dbReference>
<dbReference type="CDD" id="cd05691">
    <property type="entry name" value="S1_RPS1_repeat_ec6"/>
    <property type="match status" value="1"/>
</dbReference>
<evidence type="ECO:0000256" key="2">
    <source>
        <dbReference type="ARBA" id="ARBA00022737"/>
    </source>
</evidence>
<dbReference type="CDD" id="cd05687">
    <property type="entry name" value="S1_RPS1_repeat_ec1_hs1"/>
    <property type="match status" value="1"/>
</dbReference>
<dbReference type="CDD" id="cd05689">
    <property type="entry name" value="S1_RPS1_repeat_ec4"/>
    <property type="match status" value="1"/>
</dbReference>
<dbReference type="FunFam" id="2.40.50.140:FF:000011">
    <property type="entry name" value="30S ribosomal protein S1"/>
    <property type="match status" value="1"/>
</dbReference>
<reference evidence="9" key="1">
    <citation type="journal article" date="2017" name="Biotechnol. Biofuels">
        <title>Evaluation of environmental bacterial communities as a factor affecting the growth of duckweed Lemna minor.</title>
        <authorList>
            <person name="Ishizawa H."/>
            <person name="Kuroda M."/>
            <person name="Morikawa M."/>
            <person name="Ike M."/>
        </authorList>
    </citation>
    <scope>NUCLEOTIDE SEQUENCE [LARGE SCALE GENOMIC DNA]</scope>
    <source>
        <strain evidence="9">H3</strain>
    </source>
</reference>
<dbReference type="PROSITE" id="PS50126">
    <property type="entry name" value="S1"/>
    <property type="match status" value="6"/>
</dbReference>